<dbReference type="PROSITE" id="PS51670">
    <property type="entry name" value="SHKT"/>
    <property type="match status" value="1"/>
</dbReference>
<feature type="domain" description="ShKT" evidence="1">
    <location>
        <begin position="65"/>
        <end position="102"/>
    </location>
</feature>
<gene>
    <name evidence="2" type="ORF">A3770_15p74200</name>
</gene>
<organism evidence="2 3">
    <name type="scientific">Chloropicon primus</name>
    <dbReference type="NCBI Taxonomy" id="1764295"/>
    <lineage>
        <taxon>Eukaryota</taxon>
        <taxon>Viridiplantae</taxon>
        <taxon>Chlorophyta</taxon>
        <taxon>Chloropicophyceae</taxon>
        <taxon>Chloropicales</taxon>
        <taxon>Chloropicaceae</taxon>
        <taxon>Chloropicon</taxon>
    </lineage>
</organism>
<dbReference type="EMBL" id="CP031048">
    <property type="protein sequence ID" value="QDZ24902.1"/>
    <property type="molecule type" value="Genomic_DNA"/>
</dbReference>
<evidence type="ECO:0000313" key="2">
    <source>
        <dbReference type="EMBL" id="QDZ24902.1"/>
    </source>
</evidence>
<dbReference type="Pfam" id="PF01549">
    <property type="entry name" value="ShK"/>
    <property type="match status" value="1"/>
</dbReference>
<dbReference type="AlphaFoldDB" id="A0A5B8MZ62"/>
<dbReference type="SMART" id="SM00254">
    <property type="entry name" value="ShKT"/>
    <property type="match status" value="1"/>
</dbReference>
<accession>A0A5B8MZ62</accession>
<protein>
    <recommendedName>
        <fullName evidence="1">ShKT domain-containing protein</fullName>
    </recommendedName>
</protein>
<dbReference type="Proteomes" id="UP000316726">
    <property type="component" value="Chromosome 15"/>
</dbReference>
<proteinExistence type="predicted"/>
<dbReference type="InterPro" id="IPR003582">
    <property type="entry name" value="ShKT_dom"/>
</dbReference>
<keyword evidence="3" id="KW-1185">Reference proteome</keyword>
<dbReference type="Gene3D" id="1.10.10.1940">
    <property type="match status" value="1"/>
</dbReference>
<sequence length="120" mass="13431">MSMRKMRLLWKGAGLGARILCVVQGERGREGPQHLREGGETLPATIWMHQGHFRDSLYRAEAGVCEDKHKNCKSWAAKGECQTKASSVKLHCRLSCGICHKCQEGDVLCERKYRFAGAQA</sequence>
<reference evidence="2 3" key="1">
    <citation type="submission" date="2018-07" db="EMBL/GenBank/DDBJ databases">
        <title>The complete nuclear genome of the prasinophyte Chloropicon primus (CCMP1205).</title>
        <authorList>
            <person name="Pombert J.-F."/>
            <person name="Otis C."/>
            <person name="Turmel M."/>
            <person name="Lemieux C."/>
        </authorList>
    </citation>
    <scope>NUCLEOTIDE SEQUENCE [LARGE SCALE GENOMIC DNA]</scope>
    <source>
        <strain evidence="2 3">CCMP1205</strain>
    </source>
</reference>
<dbReference type="STRING" id="1764295.A0A5B8MZ62"/>
<name>A0A5B8MZ62_9CHLO</name>
<evidence type="ECO:0000313" key="3">
    <source>
        <dbReference type="Proteomes" id="UP000316726"/>
    </source>
</evidence>
<evidence type="ECO:0000259" key="1">
    <source>
        <dbReference type="PROSITE" id="PS51670"/>
    </source>
</evidence>
<dbReference type="OrthoDB" id="420380at2759"/>